<name>A0A917XNB4_9ACTN</name>
<dbReference type="Pfam" id="PF13302">
    <property type="entry name" value="Acetyltransf_3"/>
    <property type="match status" value="1"/>
</dbReference>
<organism evidence="5 6">
    <name type="scientific">Streptomyces fuscichromogenes</name>
    <dbReference type="NCBI Taxonomy" id="1324013"/>
    <lineage>
        <taxon>Bacteria</taxon>
        <taxon>Bacillati</taxon>
        <taxon>Actinomycetota</taxon>
        <taxon>Actinomycetes</taxon>
        <taxon>Kitasatosporales</taxon>
        <taxon>Streptomycetaceae</taxon>
        <taxon>Streptomyces</taxon>
    </lineage>
</organism>
<dbReference type="InterPro" id="IPR051531">
    <property type="entry name" value="N-acetyltransferase"/>
</dbReference>
<evidence type="ECO:0000256" key="1">
    <source>
        <dbReference type="ARBA" id="ARBA00022679"/>
    </source>
</evidence>
<reference evidence="5" key="1">
    <citation type="journal article" date="2014" name="Int. J. Syst. Evol. Microbiol.">
        <title>Complete genome sequence of Corynebacterium casei LMG S-19264T (=DSM 44701T), isolated from a smear-ripened cheese.</title>
        <authorList>
            <consortium name="US DOE Joint Genome Institute (JGI-PGF)"/>
            <person name="Walter F."/>
            <person name="Albersmeier A."/>
            <person name="Kalinowski J."/>
            <person name="Ruckert C."/>
        </authorList>
    </citation>
    <scope>NUCLEOTIDE SEQUENCE</scope>
    <source>
        <strain evidence="5">CGMCC 4.7110</strain>
    </source>
</reference>
<gene>
    <name evidence="5" type="ORF">GCM10011578_093780</name>
</gene>
<comment type="similarity">
    <text evidence="3">Belongs to the acetyltransferase family. RimJ subfamily.</text>
</comment>
<evidence type="ECO:0000259" key="4">
    <source>
        <dbReference type="PROSITE" id="PS51186"/>
    </source>
</evidence>
<dbReference type="SUPFAM" id="SSF55729">
    <property type="entry name" value="Acyl-CoA N-acyltransferases (Nat)"/>
    <property type="match status" value="1"/>
</dbReference>
<evidence type="ECO:0000256" key="3">
    <source>
        <dbReference type="ARBA" id="ARBA00038502"/>
    </source>
</evidence>
<dbReference type="PANTHER" id="PTHR43792">
    <property type="entry name" value="GNAT FAMILY, PUTATIVE (AFU_ORTHOLOGUE AFUA_3G00765)-RELATED-RELATED"/>
    <property type="match status" value="1"/>
</dbReference>
<accession>A0A917XNB4</accession>
<dbReference type="CDD" id="cd04301">
    <property type="entry name" value="NAT_SF"/>
    <property type="match status" value="1"/>
</dbReference>
<dbReference type="PROSITE" id="PS51186">
    <property type="entry name" value="GNAT"/>
    <property type="match status" value="1"/>
</dbReference>
<feature type="domain" description="N-acetyltransferase" evidence="4">
    <location>
        <begin position="9"/>
        <end position="168"/>
    </location>
</feature>
<dbReference type="EMBL" id="BMML01000040">
    <property type="protein sequence ID" value="GGN43542.1"/>
    <property type="molecule type" value="Genomic_DNA"/>
</dbReference>
<evidence type="ECO:0000313" key="6">
    <source>
        <dbReference type="Proteomes" id="UP000653411"/>
    </source>
</evidence>
<proteinExistence type="inferred from homology"/>
<dbReference type="InterPro" id="IPR016181">
    <property type="entry name" value="Acyl_CoA_acyltransferase"/>
</dbReference>
<evidence type="ECO:0000256" key="2">
    <source>
        <dbReference type="ARBA" id="ARBA00023315"/>
    </source>
</evidence>
<reference evidence="5" key="2">
    <citation type="submission" date="2020-09" db="EMBL/GenBank/DDBJ databases">
        <authorList>
            <person name="Sun Q."/>
            <person name="Zhou Y."/>
        </authorList>
    </citation>
    <scope>NUCLEOTIDE SEQUENCE</scope>
    <source>
        <strain evidence="5">CGMCC 4.7110</strain>
    </source>
</reference>
<sequence length="170" mass="18992">MDIADPQRVRLEPWSEGDFWLLQRNNAPEMTEHLGGPETAEKLVARHRSYLSPDRGQMYRVTLVDSGDTVGSIGFWERAWRDGTVWETGWGVLPEFQGRGIAAEAARAVIKAAGSAGLHQYLHAFPSVDHSASNSVCRRAGFELLGAVKFEYPKGHWITSNDWRVDLEGV</sequence>
<dbReference type="Proteomes" id="UP000653411">
    <property type="component" value="Unassembled WGS sequence"/>
</dbReference>
<evidence type="ECO:0000313" key="5">
    <source>
        <dbReference type="EMBL" id="GGN43542.1"/>
    </source>
</evidence>
<dbReference type="AlphaFoldDB" id="A0A917XNB4"/>
<protein>
    <submittedName>
        <fullName evidence="5">N-acetyltransferase GCN5</fullName>
    </submittedName>
</protein>
<dbReference type="InterPro" id="IPR000182">
    <property type="entry name" value="GNAT_dom"/>
</dbReference>
<dbReference type="GO" id="GO:0008999">
    <property type="term" value="F:protein-N-terminal-alanine acetyltransferase activity"/>
    <property type="evidence" value="ECO:0007669"/>
    <property type="project" value="TreeGrafter"/>
</dbReference>
<dbReference type="GO" id="GO:0005737">
    <property type="term" value="C:cytoplasm"/>
    <property type="evidence" value="ECO:0007669"/>
    <property type="project" value="TreeGrafter"/>
</dbReference>
<comment type="caution">
    <text evidence="5">The sequence shown here is derived from an EMBL/GenBank/DDBJ whole genome shotgun (WGS) entry which is preliminary data.</text>
</comment>
<keyword evidence="2" id="KW-0012">Acyltransferase</keyword>
<dbReference type="Gene3D" id="3.40.630.30">
    <property type="match status" value="1"/>
</dbReference>
<keyword evidence="6" id="KW-1185">Reference proteome</keyword>
<keyword evidence="1" id="KW-0808">Transferase</keyword>
<dbReference type="PANTHER" id="PTHR43792:SF8">
    <property type="entry name" value="[RIBOSOMAL PROTEIN US5]-ALANINE N-ACETYLTRANSFERASE"/>
    <property type="match status" value="1"/>
</dbReference>
<dbReference type="RefSeq" id="WP_189269104.1">
    <property type="nucleotide sequence ID" value="NZ_BMML01000040.1"/>
</dbReference>